<dbReference type="AlphaFoldDB" id="A0A7M5VA60"/>
<dbReference type="Proteomes" id="UP000594262">
    <property type="component" value="Unplaced"/>
</dbReference>
<evidence type="ECO:0000313" key="3">
    <source>
        <dbReference type="EnsemblMetazoa" id="CLYHEMP010236.1"/>
    </source>
</evidence>
<dbReference type="InterPro" id="IPR001304">
    <property type="entry name" value="C-type_lectin-like"/>
</dbReference>
<keyword evidence="1" id="KW-0732">Signal</keyword>
<dbReference type="InterPro" id="IPR016186">
    <property type="entry name" value="C-type_lectin-like/link_sf"/>
</dbReference>
<reference evidence="3" key="1">
    <citation type="submission" date="2021-01" db="UniProtKB">
        <authorList>
            <consortium name="EnsemblMetazoa"/>
        </authorList>
    </citation>
    <scope>IDENTIFICATION</scope>
</reference>
<dbReference type="InterPro" id="IPR050111">
    <property type="entry name" value="C-type_lectin/snaclec_domain"/>
</dbReference>
<evidence type="ECO:0000313" key="4">
    <source>
        <dbReference type="Proteomes" id="UP000594262"/>
    </source>
</evidence>
<evidence type="ECO:0000259" key="2">
    <source>
        <dbReference type="PROSITE" id="PS50041"/>
    </source>
</evidence>
<dbReference type="Gene3D" id="3.10.100.10">
    <property type="entry name" value="Mannose-Binding Protein A, subunit A"/>
    <property type="match status" value="2"/>
</dbReference>
<keyword evidence="4" id="KW-1185">Reference proteome</keyword>
<accession>A0A7M5VA60</accession>
<name>A0A7M5VA60_9CNID</name>
<organism evidence="3 4">
    <name type="scientific">Clytia hemisphaerica</name>
    <dbReference type="NCBI Taxonomy" id="252671"/>
    <lineage>
        <taxon>Eukaryota</taxon>
        <taxon>Metazoa</taxon>
        <taxon>Cnidaria</taxon>
        <taxon>Hydrozoa</taxon>
        <taxon>Hydroidolina</taxon>
        <taxon>Leptothecata</taxon>
        <taxon>Obeliida</taxon>
        <taxon>Clytiidae</taxon>
        <taxon>Clytia</taxon>
    </lineage>
</organism>
<dbReference type="InterPro" id="IPR016187">
    <property type="entry name" value="CTDL_fold"/>
</dbReference>
<feature type="signal peptide" evidence="1">
    <location>
        <begin position="1"/>
        <end position="20"/>
    </location>
</feature>
<proteinExistence type="predicted"/>
<dbReference type="OrthoDB" id="5970117at2759"/>
<sequence length="351" mass="39260">MKFFTNTLLLGIAFLSLVVGFEGKKKSCEEFIQGREGTPVCRGENVFYEFYPPRADFFKAERNCVARGGHLTDIVDEEEADFLLQEMESRDIDLAWTGYNDHGSGGSEENTFTYITGIEGYNPVFDDTIIFSSNTQIKDCAALELENDEKFEVHKCGGKEIIHSICKYNFIHGSIIFVTAPRLPDRESTEGFVIMENWGAAREECMAKGGDLVTIGSRKMNNFVKDLLQNMNIHDVWVGQFHDVSTRKFKWASASYSPHRNWCTDEPAIDESSTTPAPEPSGQCVFFLAGQGCFGVNLCGGRQDDGALILVPKQFVCQIGGTDYTEKAMLRDLISVILQKTSEIKKDCQSC</sequence>
<dbReference type="SMART" id="SM00034">
    <property type="entry name" value="CLECT"/>
    <property type="match status" value="2"/>
</dbReference>
<evidence type="ECO:0000256" key="1">
    <source>
        <dbReference type="SAM" id="SignalP"/>
    </source>
</evidence>
<dbReference type="EnsemblMetazoa" id="CLYHEMT010236.1">
    <property type="protein sequence ID" value="CLYHEMP010236.1"/>
    <property type="gene ID" value="CLYHEMG010236"/>
</dbReference>
<dbReference type="CDD" id="cd00037">
    <property type="entry name" value="CLECT"/>
    <property type="match status" value="2"/>
</dbReference>
<protein>
    <recommendedName>
        <fullName evidence="2">C-type lectin domain-containing protein</fullName>
    </recommendedName>
</protein>
<dbReference type="Pfam" id="PF00059">
    <property type="entry name" value="Lectin_C"/>
    <property type="match status" value="2"/>
</dbReference>
<dbReference type="PANTHER" id="PTHR22803">
    <property type="entry name" value="MANNOSE, PHOSPHOLIPASE, LECTIN RECEPTOR RELATED"/>
    <property type="match status" value="1"/>
</dbReference>
<dbReference type="SUPFAM" id="SSF56436">
    <property type="entry name" value="C-type lectin-like"/>
    <property type="match status" value="2"/>
</dbReference>
<feature type="domain" description="C-type lectin" evidence="2">
    <location>
        <begin position="197"/>
        <end position="299"/>
    </location>
</feature>
<feature type="domain" description="C-type lectin" evidence="2">
    <location>
        <begin position="48"/>
        <end position="156"/>
    </location>
</feature>
<dbReference type="PROSITE" id="PS50041">
    <property type="entry name" value="C_TYPE_LECTIN_2"/>
    <property type="match status" value="2"/>
</dbReference>
<feature type="chain" id="PRO_5029445687" description="C-type lectin domain-containing protein" evidence="1">
    <location>
        <begin position="21"/>
        <end position="351"/>
    </location>
</feature>